<dbReference type="Proteomes" id="UP000324222">
    <property type="component" value="Unassembled WGS sequence"/>
</dbReference>
<keyword evidence="2" id="KW-1185">Reference proteome</keyword>
<sequence>MPCEERPPQVDDVQHGTMHAARTCGVVSFQVVVHHTLGVHLPQAAAQYAQGAQHSLHVALHQELVVYSSMTNSWIRRKS</sequence>
<comment type="caution">
    <text evidence="1">The sequence shown here is derived from an EMBL/GenBank/DDBJ whole genome shotgun (WGS) entry which is preliminary data.</text>
</comment>
<proteinExistence type="predicted"/>
<name>A0A5B7DS37_PORTR</name>
<accession>A0A5B7DS37</accession>
<dbReference type="AlphaFoldDB" id="A0A5B7DS37"/>
<organism evidence="1 2">
    <name type="scientific">Portunus trituberculatus</name>
    <name type="common">Swimming crab</name>
    <name type="synonym">Neptunus trituberculatus</name>
    <dbReference type="NCBI Taxonomy" id="210409"/>
    <lineage>
        <taxon>Eukaryota</taxon>
        <taxon>Metazoa</taxon>
        <taxon>Ecdysozoa</taxon>
        <taxon>Arthropoda</taxon>
        <taxon>Crustacea</taxon>
        <taxon>Multicrustacea</taxon>
        <taxon>Malacostraca</taxon>
        <taxon>Eumalacostraca</taxon>
        <taxon>Eucarida</taxon>
        <taxon>Decapoda</taxon>
        <taxon>Pleocyemata</taxon>
        <taxon>Brachyura</taxon>
        <taxon>Eubrachyura</taxon>
        <taxon>Portunoidea</taxon>
        <taxon>Portunidae</taxon>
        <taxon>Portuninae</taxon>
        <taxon>Portunus</taxon>
    </lineage>
</organism>
<protein>
    <submittedName>
        <fullName evidence="1">Uncharacterized protein</fullName>
    </submittedName>
</protein>
<reference evidence="1 2" key="1">
    <citation type="submission" date="2019-05" db="EMBL/GenBank/DDBJ databases">
        <title>Another draft genome of Portunus trituberculatus and its Hox gene families provides insights of decapod evolution.</title>
        <authorList>
            <person name="Jeong J.-H."/>
            <person name="Song I."/>
            <person name="Kim S."/>
            <person name="Choi T."/>
            <person name="Kim D."/>
            <person name="Ryu S."/>
            <person name="Kim W."/>
        </authorList>
    </citation>
    <scope>NUCLEOTIDE SEQUENCE [LARGE SCALE GENOMIC DNA]</scope>
    <source>
        <tissue evidence="1">Muscle</tissue>
    </source>
</reference>
<dbReference type="EMBL" id="VSRR010001245">
    <property type="protein sequence ID" value="MPC23726.1"/>
    <property type="molecule type" value="Genomic_DNA"/>
</dbReference>
<evidence type="ECO:0000313" key="1">
    <source>
        <dbReference type="EMBL" id="MPC23726.1"/>
    </source>
</evidence>
<evidence type="ECO:0000313" key="2">
    <source>
        <dbReference type="Proteomes" id="UP000324222"/>
    </source>
</evidence>
<gene>
    <name evidence="1" type="ORF">E2C01_016787</name>
</gene>